<sequence>MELLLNLGLAKISLVLSILLSIIYSLRILNKKLYNNKNKILNTINKLLRKHHKKMGISLVFTGLIHGIYSSKTILSFNLGTITWVVSVILGLNFMLRKKLPNYKPWIYYHRILTLIFLVLMLMHILVVKT</sequence>
<accession>A0A645FFS0</accession>
<dbReference type="EMBL" id="VSSQ01059687">
    <property type="protein sequence ID" value="MPN13211.1"/>
    <property type="molecule type" value="Genomic_DNA"/>
</dbReference>
<keyword evidence="1" id="KW-0472">Membrane</keyword>
<evidence type="ECO:0000256" key="1">
    <source>
        <dbReference type="SAM" id="Phobius"/>
    </source>
</evidence>
<name>A0A645FFS0_9ZZZZ</name>
<keyword evidence="1" id="KW-0812">Transmembrane</keyword>
<protein>
    <recommendedName>
        <fullName evidence="3">Ferric oxidoreductase domain-containing protein</fullName>
    </recommendedName>
</protein>
<organism evidence="2">
    <name type="scientific">bioreactor metagenome</name>
    <dbReference type="NCBI Taxonomy" id="1076179"/>
    <lineage>
        <taxon>unclassified sequences</taxon>
        <taxon>metagenomes</taxon>
        <taxon>ecological metagenomes</taxon>
    </lineage>
</organism>
<proteinExistence type="predicted"/>
<feature type="transmembrane region" description="Helical" evidence="1">
    <location>
        <begin position="12"/>
        <end position="30"/>
    </location>
</feature>
<comment type="caution">
    <text evidence="2">The sequence shown here is derived from an EMBL/GenBank/DDBJ whole genome shotgun (WGS) entry which is preliminary data.</text>
</comment>
<evidence type="ECO:0008006" key="3">
    <source>
        <dbReference type="Google" id="ProtNLM"/>
    </source>
</evidence>
<feature type="transmembrane region" description="Helical" evidence="1">
    <location>
        <begin position="108"/>
        <end position="127"/>
    </location>
</feature>
<gene>
    <name evidence="2" type="ORF">SDC9_160531</name>
</gene>
<keyword evidence="1" id="KW-1133">Transmembrane helix</keyword>
<dbReference type="AlphaFoldDB" id="A0A645FFS0"/>
<feature type="transmembrane region" description="Helical" evidence="1">
    <location>
        <begin position="75"/>
        <end position="96"/>
    </location>
</feature>
<evidence type="ECO:0000313" key="2">
    <source>
        <dbReference type="EMBL" id="MPN13211.1"/>
    </source>
</evidence>
<reference evidence="2" key="1">
    <citation type="submission" date="2019-08" db="EMBL/GenBank/DDBJ databases">
        <authorList>
            <person name="Kucharzyk K."/>
            <person name="Murdoch R.W."/>
            <person name="Higgins S."/>
            <person name="Loffler F."/>
        </authorList>
    </citation>
    <scope>NUCLEOTIDE SEQUENCE</scope>
</reference>